<evidence type="ECO:0000256" key="3">
    <source>
        <dbReference type="ARBA" id="ARBA00022723"/>
    </source>
</evidence>
<evidence type="ECO:0000256" key="2">
    <source>
        <dbReference type="ARBA" id="ARBA00006696"/>
    </source>
</evidence>
<dbReference type="EMBL" id="CP013661">
    <property type="protein sequence ID" value="ALS79211.1"/>
    <property type="molecule type" value="Genomic_DNA"/>
</dbReference>
<dbReference type="RefSeq" id="WP_058385863.1">
    <property type="nucleotide sequence ID" value="NZ_CP013661.2"/>
</dbReference>
<dbReference type="PANTHER" id="PTHR19288:SF46">
    <property type="entry name" value="HALOACID DEHALOGENASE-LIKE HYDROLASE DOMAIN-CONTAINING PROTEIN 2"/>
    <property type="match status" value="1"/>
</dbReference>
<dbReference type="SFLD" id="SFLDS00003">
    <property type="entry name" value="Haloacid_Dehalogenase"/>
    <property type="match status" value="1"/>
</dbReference>
<dbReference type="NCBIfam" id="TIGR01457">
    <property type="entry name" value="HAD-SF-IIA-hyp2"/>
    <property type="match status" value="1"/>
</dbReference>
<dbReference type="PANTHER" id="PTHR19288">
    <property type="entry name" value="4-NITROPHENYLPHOSPHATASE-RELATED"/>
    <property type="match status" value="1"/>
</dbReference>
<accession>A0ABM5WY09</accession>
<keyword evidence="8" id="KW-1185">Reference proteome</keyword>
<dbReference type="SFLD" id="SFLDG01129">
    <property type="entry name" value="C1.5:_HAD__Beta-PGM__Phosphata"/>
    <property type="match status" value="1"/>
</dbReference>
<comment type="cofactor">
    <cofactor evidence="1 6">
        <name>Mg(2+)</name>
        <dbReference type="ChEBI" id="CHEBI:18420"/>
    </cofactor>
</comment>
<reference evidence="7" key="1">
    <citation type="submission" date="2016-01" db="EMBL/GenBank/DDBJ databases">
        <title>Complete genome of Planococcus kocurri type strain.</title>
        <authorList>
            <person name="See-Too W.S."/>
        </authorList>
    </citation>
    <scope>NUCLEOTIDE SEQUENCE [LARGE SCALE GENOMIC DNA]</scope>
    <source>
        <strain evidence="7">ATCC 43650</strain>
    </source>
</reference>
<dbReference type="Gene3D" id="3.40.50.1000">
    <property type="entry name" value="HAD superfamily/HAD-like"/>
    <property type="match status" value="2"/>
</dbReference>
<dbReference type="PIRSF" id="PIRSF000915">
    <property type="entry name" value="PGP-type_phosphatase"/>
    <property type="match status" value="1"/>
</dbReference>
<dbReference type="Proteomes" id="UP000065533">
    <property type="component" value="Chromosome"/>
</dbReference>
<dbReference type="Pfam" id="PF13242">
    <property type="entry name" value="Hydrolase_like"/>
    <property type="match status" value="1"/>
</dbReference>
<gene>
    <name evidence="7" type="ORF">AUO94_11400</name>
</gene>
<evidence type="ECO:0000256" key="1">
    <source>
        <dbReference type="ARBA" id="ARBA00001946"/>
    </source>
</evidence>
<comment type="function">
    <text evidence="6">Catalyzes the dephosphorylation of 2-6 carbon acid sugars in vitro.</text>
</comment>
<dbReference type="InterPro" id="IPR023214">
    <property type="entry name" value="HAD_sf"/>
</dbReference>
<organism evidence="7 8">
    <name type="scientific">Planococcus kocurii</name>
    <dbReference type="NCBI Taxonomy" id="1374"/>
    <lineage>
        <taxon>Bacteria</taxon>
        <taxon>Bacillati</taxon>
        <taxon>Bacillota</taxon>
        <taxon>Bacilli</taxon>
        <taxon>Bacillales</taxon>
        <taxon>Caryophanaceae</taxon>
        <taxon>Planococcus</taxon>
    </lineage>
</organism>
<evidence type="ECO:0000256" key="6">
    <source>
        <dbReference type="PIRNR" id="PIRNR000915"/>
    </source>
</evidence>
<evidence type="ECO:0000256" key="4">
    <source>
        <dbReference type="ARBA" id="ARBA00022801"/>
    </source>
</evidence>
<keyword evidence="5 6" id="KW-0460">Magnesium</keyword>
<dbReference type="Pfam" id="PF13344">
    <property type="entry name" value="Hydrolase_6"/>
    <property type="match status" value="1"/>
</dbReference>
<proteinExistence type="inferred from homology"/>
<dbReference type="InterPro" id="IPR036412">
    <property type="entry name" value="HAD-like_sf"/>
</dbReference>
<dbReference type="EC" id="3.1.3.-" evidence="6"/>
<name>A0ABM5WY09_9BACL</name>
<sequence length="257" mass="28600">MTSRKHYQAYCLDLDGTIYRGTEAVEGAVDFVKRLQQRGIEPFFITNNASMTQQQLQDKMAGFGIAAKKERIMSSAIAAAKYIKRWYPKKTVYTVGSHGLDQALLQEGLERVEEQAGIVLMGLDRNVTYDKLATACLEIRKGAIFLSTNQDLAFPSEQGFLPGNGAFTTMVAASTDRVPVFIGKPEIHMLEAIQHESGFEKSEMVMIGDNYDTDIQAGIRFGIDTIHVNTGVSSTDYVLKKEHPPSFTIENLGFWEL</sequence>
<protein>
    <recommendedName>
        <fullName evidence="6">Acid sugar phosphatase</fullName>
        <ecNumber evidence="6">3.1.3.-</ecNumber>
    </recommendedName>
</protein>
<dbReference type="InterPro" id="IPR006357">
    <property type="entry name" value="HAD-SF_hydro_IIA"/>
</dbReference>
<dbReference type="NCBIfam" id="TIGR01460">
    <property type="entry name" value="HAD-SF-IIA"/>
    <property type="match status" value="1"/>
</dbReference>
<dbReference type="SUPFAM" id="SSF56784">
    <property type="entry name" value="HAD-like"/>
    <property type="match status" value="1"/>
</dbReference>
<keyword evidence="3 6" id="KW-0479">Metal-binding</keyword>
<evidence type="ECO:0000313" key="8">
    <source>
        <dbReference type="Proteomes" id="UP000065533"/>
    </source>
</evidence>
<evidence type="ECO:0000313" key="7">
    <source>
        <dbReference type="EMBL" id="ALS79211.1"/>
    </source>
</evidence>
<dbReference type="GO" id="GO:0016787">
    <property type="term" value="F:hydrolase activity"/>
    <property type="evidence" value="ECO:0007669"/>
    <property type="project" value="UniProtKB-KW"/>
</dbReference>
<keyword evidence="4 7" id="KW-0378">Hydrolase</keyword>
<comment type="similarity">
    <text evidence="2 6">Belongs to the HAD-like hydrolase superfamily. NagD family.</text>
</comment>
<dbReference type="InterPro" id="IPR006354">
    <property type="entry name" value="HAD-SF_hydro_IIA_hyp1"/>
</dbReference>
<evidence type="ECO:0000256" key="5">
    <source>
        <dbReference type="ARBA" id="ARBA00022842"/>
    </source>
</evidence>